<feature type="chain" id="PRO_5020588808" description="Protein TonB" evidence="11">
    <location>
        <begin position="26"/>
        <end position="109"/>
    </location>
</feature>
<evidence type="ECO:0000256" key="9">
    <source>
        <dbReference type="ARBA" id="ARBA00023136"/>
    </source>
</evidence>
<evidence type="ECO:0000256" key="5">
    <source>
        <dbReference type="ARBA" id="ARBA00022519"/>
    </source>
</evidence>
<name>A0A4S2GXK3_9PROT</name>
<evidence type="ECO:0000313" key="13">
    <source>
        <dbReference type="EMBL" id="TGY87628.1"/>
    </source>
</evidence>
<dbReference type="PRINTS" id="PR01374">
    <property type="entry name" value="TONBPROTEIN"/>
</dbReference>
<dbReference type="GO" id="GO:0030288">
    <property type="term" value="C:outer membrane-bounded periplasmic space"/>
    <property type="evidence" value="ECO:0007669"/>
    <property type="project" value="InterPro"/>
</dbReference>
<dbReference type="AlphaFoldDB" id="A0A4S2GXK3"/>
<feature type="domain" description="TonB C-terminal" evidence="12">
    <location>
        <begin position="23"/>
        <end position="109"/>
    </location>
</feature>
<keyword evidence="7 10" id="KW-0653">Protein transport</keyword>
<evidence type="ECO:0000256" key="6">
    <source>
        <dbReference type="ARBA" id="ARBA00022692"/>
    </source>
</evidence>
<dbReference type="GO" id="GO:0005886">
    <property type="term" value="C:plasma membrane"/>
    <property type="evidence" value="ECO:0007669"/>
    <property type="project" value="UniProtKB-SubCell"/>
</dbReference>
<keyword evidence="9" id="KW-0472">Membrane</keyword>
<dbReference type="GO" id="GO:0055085">
    <property type="term" value="P:transmembrane transport"/>
    <property type="evidence" value="ECO:0007669"/>
    <property type="project" value="InterPro"/>
</dbReference>
<comment type="subcellular location">
    <subcellularLocation>
        <location evidence="1 10">Cell inner membrane</location>
        <topology evidence="1 10">Single-pass membrane protein</topology>
        <orientation evidence="1 10">Periplasmic side</orientation>
    </subcellularLocation>
</comment>
<dbReference type="Pfam" id="PF03544">
    <property type="entry name" value="TonB_C"/>
    <property type="match status" value="1"/>
</dbReference>
<proteinExistence type="inferred from homology"/>
<evidence type="ECO:0000313" key="14">
    <source>
        <dbReference type="Proteomes" id="UP000308054"/>
    </source>
</evidence>
<comment type="function">
    <text evidence="10">Interacts with outer membrane receptor proteins that carry out high-affinity binding and energy dependent uptake into the periplasmic space of specific substrates. It could act to transduce energy from the cytoplasmic membrane to specific energy-requiring processes in the outer membrane, resulting in the release into the periplasm of ligands bound by these outer membrane proteins.</text>
</comment>
<evidence type="ECO:0000259" key="12">
    <source>
        <dbReference type="PROSITE" id="PS52015"/>
    </source>
</evidence>
<reference evidence="13 14" key="1">
    <citation type="journal article" date="2017" name="Int. J. Syst. Evol. Microbiol.">
        <title>Marinicauda algicola sp. nov., isolated from a marine red alga Rhodosorus marinus.</title>
        <authorList>
            <person name="Jeong S.E."/>
            <person name="Jeon S.H."/>
            <person name="Chun B.H."/>
            <person name="Kim D.W."/>
            <person name="Jeon C.O."/>
        </authorList>
    </citation>
    <scope>NUCLEOTIDE SEQUENCE [LARGE SCALE GENOMIC DNA]</scope>
    <source>
        <strain evidence="13 14">JCM 31718</strain>
    </source>
</reference>
<comment type="similarity">
    <text evidence="2 10">Belongs to the TonB family.</text>
</comment>
<gene>
    <name evidence="13" type="ORF">E5163_14430</name>
</gene>
<evidence type="ECO:0000256" key="7">
    <source>
        <dbReference type="ARBA" id="ARBA00022927"/>
    </source>
</evidence>
<dbReference type="Proteomes" id="UP000308054">
    <property type="component" value="Unassembled WGS sequence"/>
</dbReference>
<organism evidence="13 14">
    <name type="scientific">Marinicauda algicola</name>
    <dbReference type="NCBI Taxonomy" id="2029849"/>
    <lineage>
        <taxon>Bacteria</taxon>
        <taxon>Pseudomonadati</taxon>
        <taxon>Pseudomonadota</taxon>
        <taxon>Alphaproteobacteria</taxon>
        <taxon>Maricaulales</taxon>
        <taxon>Maricaulaceae</taxon>
        <taxon>Marinicauda</taxon>
    </lineage>
</organism>
<evidence type="ECO:0000256" key="10">
    <source>
        <dbReference type="RuleBase" id="RU362123"/>
    </source>
</evidence>
<keyword evidence="14" id="KW-1185">Reference proteome</keyword>
<dbReference type="NCBIfam" id="TIGR01352">
    <property type="entry name" value="tonB_Cterm"/>
    <property type="match status" value="1"/>
</dbReference>
<protein>
    <recommendedName>
        <fullName evidence="10">Protein TonB</fullName>
    </recommendedName>
</protein>
<dbReference type="GO" id="GO:0031992">
    <property type="term" value="F:energy transducer activity"/>
    <property type="evidence" value="ECO:0007669"/>
    <property type="project" value="InterPro"/>
</dbReference>
<keyword evidence="10" id="KW-0735">Signal-anchor</keyword>
<dbReference type="InterPro" id="IPR037682">
    <property type="entry name" value="TonB_C"/>
</dbReference>
<dbReference type="OrthoDB" id="7632563at2"/>
<dbReference type="InterPro" id="IPR006260">
    <property type="entry name" value="TonB/TolA_C"/>
</dbReference>
<keyword evidence="11" id="KW-0732">Signal</keyword>
<keyword evidence="4 10" id="KW-1003">Cell membrane</keyword>
<dbReference type="RefSeq" id="WP_135997233.1">
    <property type="nucleotide sequence ID" value="NZ_CP071057.1"/>
</dbReference>
<dbReference type="InterPro" id="IPR003538">
    <property type="entry name" value="TonB"/>
</dbReference>
<dbReference type="GO" id="GO:0015031">
    <property type="term" value="P:protein transport"/>
    <property type="evidence" value="ECO:0007669"/>
    <property type="project" value="UniProtKB-UniRule"/>
</dbReference>
<comment type="caution">
    <text evidence="13">The sequence shown here is derived from an EMBL/GenBank/DDBJ whole genome shotgun (WGS) entry which is preliminary data.</text>
</comment>
<dbReference type="EMBL" id="SRXW01000005">
    <property type="protein sequence ID" value="TGY87628.1"/>
    <property type="molecule type" value="Genomic_DNA"/>
</dbReference>
<evidence type="ECO:0000256" key="11">
    <source>
        <dbReference type="SAM" id="SignalP"/>
    </source>
</evidence>
<keyword evidence="8" id="KW-1133">Transmembrane helix</keyword>
<dbReference type="InterPro" id="IPR051045">
    <property type="entry name" value="TonB-dependent_transducer"/>
</dbReference>
<feature type="signal peptide" evidence="11">
    <location>
        <begin position="1"/>
        <end position="25"/>
    </location>
</feature>
<dbReference type="GO" id="GO:0015891">
    <property type="term" value="P:siderophore transport"/>
    <property type="evidence" value="ECO:0007669"/>
    <property type="project" value="InterPro"/>
</dbReference>
<evidence type="ECO:0000256" key="4">
    <source>
        <dbReference type="ARBA" id="ARBA00022475"/>
    </source>
</evidence>
<dbReference type="PANTHER" id="PTHR33446">
    <property type="entry name" value="PROTEIN TONB-RELATED"/>
    <property type="match status" value="1"/>
</dbReference>
<keyword evidence="3 10" id="KW-0813">Transport</keyword>
<keyword evidence="6" id="KW-0812">Transmembrane</keyword>
<evidence type="ECO:0000256" key="3">
    <source>
        <dbReference type="ARBA" id="ARBA00022448"/>
    </source>
</evidence>
<evidence type="ECO:0000256" key="2">
    <source>
        <dbReference type="ARBA" id="ARBA00006555"/>
    </source>
</evidence>
<dbReference type="SUPFAM" id="SSF74653">
    <property type="entry name" value="TolA/TonB C-terminal domain"/>
    <property type="match status" value="1"/>
</dbReference>
<dbReference type="Gene3D" id="3.30.2420.10">
    <property type="entry name" value="TonB"/>
    <property type="match status" value="1"/>
</dbReference>
<keyword evidence="5 10" id="KW-0997">Cell inner membrane</keyword>
<evidence type="ECO:0000256" key="1">
    <source>
        <dbReference type="ARBA" id="ARBA00004383"/>
    </source>
</evidence>
<dbReference type="PROSITE" id="PS52015">
    <property type="entry name" value="TONB_CTD"/>
    <property type="match status" value="1"/>
</dbReference>
<accession>A0A4S2GXK3</accession>
<sequence>MKKISSLMAIVAMGAGLVAAPAALAQEPELVEVAAPEYPRGAERRELEGYVTVRYNITDTGEIADVEVVEQTPEGVFDRAVLRALESWRYAPGVTATGIEKRFDFNLGS</sequence>
<evidence type="ECO:0000256" key="8">
    <source>
        <dbReference type="ARBA" id="ARBA00022989"/>
    </source>
</evidence>